<dbReference type="RefSeq" id="WP_309938914.1">
    <property type="nucleotide sequence ID" value="NZ_AP025305.1"/>
</dbReference>
<dbReference type="AlphaFoldDB" id="A0AAE3XNP3"/>
<dbReference type="EMBL" id="JAVDQD010000002">
    <property type="protein sequence ID" value="MDR6239303.1"/>
    <property type="molecule type" value="Genomic_DNA"/>
</dbReference>
<feature type="transmembrane region" description="Helical" evidence="2">
    <location>
        <begin position="162"/>
        <end position="181"/>
    </location>
</feature>
<evidence type="ECO:0000313" key="4">
    <source>
        <dbReference type="Proteomes" id="UP001185092"/>
    </source>
</evidence>
<proteinExistence type="predicted"/>
<feature type="transmembrane region" description="Helical" evidence="2">
    <location>
        <begin position="125"/>
        <end position="150"/>
    </location>
</feature>
<organism evidence="3 4">
    <name type="scientific">Aureibacter tunicatorum</name>
    <dbReference type="NCBI Taxonomy" id="866807"/>
    <lineage>
        <taxon>Bacteria</taxon>
        <taxon>Pseudomonadati</taxon>
        <taxon>Bacteroidota</taxon>
        <taxon>Cytophagia</taxon>
        <taxon>Cytophagales</taxon>
        <taxon>Persicobacteraceae</taxon>
        <taxon>Aureibacter</taxon>
    </lineage>
</organism>
<evidence type="ECO:0000313" key="3">
    <source>
        <dbReference type="EMBL" id="MDR6239303.1"/>
    </source>
</evidence>
<evidence type="ECO:0008006" key="5">
    <source>
        <dbReference type="Google" id="ProtNLM"/>
    </source>
</evidence>
<keyword evidence="4" id="KW-1185">Reference proteome</keyword>
<evidence type="ECO:0000256" key="1">
    <source>
        <dbReference type="SAM" id="Coils"/>
    </source>
</evidence>
<keyword evidence="1" id="KW-0175">Coiled coil</keyword>
<protein>
    <recommendedName>
        <fullName evidence="5">Transmembrane protein</fullName>
    </recommendedName>
</protein>
<keyword evidence="2" id="KW-0812">Transmembrane</keyword>
<keyword evidence="2" id="KW-0472">Membrane</keyword>
<keyword evidence="2" id="KW-1133">Transmembrane helix</keyword>
<dbReference type="Proteomes" id="UP001185092">
    <property type="component" value="Unassembled WGS sequence"/>
</dbReference>
<evidence type="ECO:0000256" key="2">
    <source>
        <dbReference type="SAM" id="Phobius"/>
    </source>
</evidence>
<name>A0AAE3XNP3_9BACT</name>
<feature type="transmembrane region" description="Helical" evidence="2">
    <location>
        <begin position="42"/>
        <end position="61"/>
    </location>
</feature>
<gene>
    <name evidence="3" type="ORF">HNQ88_002340</name>
</gene>
<reference evidence="3" key="1">
    <citation type="submission" date="2023-07" db="EMBL/GenBank/DDBJ databases">
        <title>Genomic Encyclopedia of Type Strains, Phase IV (KMG-IV): sequencing the most valuable type-strain genomes for metagenomic binning, comparative biology and taxonomic classification.</title>
        <authorList>
            <person name="Goeker M."/>
        </authorList>
    </citation>
    <scope>NUCLEOTIDE SEQUENCE</scope>
    <source>
        <strain evidence="3">DSM 26174</strain>
    </source>
</reference>
<feature type="coiled-coil region" evidence="1">
    <location>
        <begin position="6"/>
        <end position="33"/>
    </location>
</feature>
<sequence>MLWNQNIEHEKTINKLNKNNQLKEEDLKAKVNKVKALQFRNYRLFSMLAILIGCGIGYFWTNATAKKRLNQQKEISDHQLFSVANSEYALDWSEMKNGGNNMMTAQIIKNSPESIKIKSTFMSKIFSWAFILLGLNEFTFKVYTFILKFGIEALSILKSLELFFNMGGIFIIIGIGLRIFLSSSGIFRLDKQVLIDSKIIPFDQFLALQFITKQVHFRREHSQTFPCYELNLVLKDGKRINLLNHGVLKSIKNDAYLLKNELNIPILILENKY</sequence>
<comment type="caution">
    <text evidence="3">The sequence shown here is derived from an EMBL/GenBank/DDBJ whole genome shotgun (WGS) entry which is preliminary data.</text>
</comment>
<accession>A0AAE3XNP3</accession>